<evidence type="ECO:0000256" key="17">
    <source>
        <dbReference type="RuleBase" id="RU003426"/>
    </source>
</evidence>
<evidence type="ECO:0000256" key="14">
    <source>
        <dbReference type="ARBA" id="ARBA00023163"/>
    </source>
</evidence>
<dbReference type="InterPro" id="IPR003349">
    <property type="entry name" value="JmjN"/>
</dbReference>
<evidence type="ECO:0000259" key="20">
    <source>
        <dbReference type="PROSITE" id="PS51184"/>
    </source>
</evidence>
<evidence type="ECO:0000256" key="4">
    <source>
        <dbReference type="ARBA" id="ARBA00008785"/>
    </source>
</evidence>
<keyword evidence="7" id="KW-0863">Zinc-finger</keyword>
<dbReference type="InterPro" id="IPR012301">
    <property type="entry name" value="Malic_N_dom"/>
</dbReference>
<keyword evidence="6 17" id="KW-0479">Metal-binding</keyword>
<dbReference type="PROSITE" id="PS51183">
    <property type="entry name" value="JMJN"/>
    <property type="match status" value="1"/>
</dbReference>
<keyword evidence="10" id="KW-0223">Dioxygenase</keyword>
<dbReference type="PROSITE" id="PS00331">
    <property type="entry name" value="MALIC_ENZYMES"/>
    <property type="match status" value="1"/>
</dbReference>
<dbReference type="PANTHER" id="PTHR23406:SF90">
    <property type="entry name" value="MALIC ENZYME-RELATED"/>
    <property type="match status" value="1"/>
</dbReference>
<gene>
    <name evidence="22" type="ORF">L3Y34_018805</name>
</gene>
<organism evidence="22 23">
    <name type="scientific">Caenorhabditis briggsae</name>
    <dbReference type="NCBI Taxonomy" id="6238"/>
    <lineage>
        <taxon>Eukaryota</taxon>
        <taxon>Metazoa</taxon>
        <taxon>Ecdysozoa</taxon>
        <taxon>Nematoda</taxon>
        <taxon>Chromadorea</taxon>
        <taxon>Rhabditida</taxon>
        <taxon>Rhabditina</taxon>
        <taxon>Rhabditomorpha</taxon>
        <taxon>Rhabditoidea</taxon>
        <taxon>Rhabditidae</taxon>
        <taxon>Peloderinae</taxon>
        <taxon>Caenorhabditis</taxon>
    </lineage>
</organism>
<dbReference type="EMBL" id="CP090892">
    <property type="protein sequence ID" value="ULU07292.1"/>
    <property type="molecule type" value="Genomic_DNA"/>
</dbReference>
<evidence type="ECO:0000256" key="13">
    <source>
        <dbReference type="ARBA" id="ARBA00023015"/>
    </source>
</evidence>
<dbReference type="InterPro" id="IPR015884">
    <property type="entry name" value="Malic_enzyme_CS"/>
</dbReference>
<keyword evidence="11 17" id="KW-0560">Oxidoreductase</keyword>
<evidence type="ECO:0000256" key="5">
    <source>
        <dbReference type="ARBA" id="ARBA00009711"/>
    </source>
</evidence>
<keyword evidence="14" id="KW-0804">Transcription</keyword>
<feature type="region of interest" description="Disordered" evidence="18">
    <location>
        <begin position="1"/>
        <end position="25"/>
    </location>
</feature>
<evidence type="ECO:0000259" key="19">
    <source>
        <dbReference type="PROSITE" id="PS51183"/>
    </source>
</evidence>
<sequence>MISPTAEDYFLTNQPSTSSGPLVPENVSVAPGPSDVGIDYRTTFTDGRTPVMISSKHLKNHPLHVPTGTSEVLTFYPTMEEFKDFKQYIKKIEYHGAHLKGGVAKIVAPEGWTPRPSKSCFSDVKSYEINQPVRETIEITEKPGTYFKRNETSHRKMKAGEFEKLAKSAKFRNPKPNLTGIDIEKYYFENILEGTPIYGADTEGSFYDEGIEEFNMNHLGTVLDDANSKIKGVNTVYLYFGMYKTTFPWHAEDMDLYSINFLHFGAPKYWFSISSEHADRFERFMSQQFSDQDGKAPKCKAFLRHKTFIVTPELLRAAKIPYATMIQRPNEFIITFPRGYHMGFNLDYNLAESTNFATDRWIDYGKDAVLCECNKSSVKIDMHCFMSQYRQHEVIPWVDYWYCPKDDKKGVAKKRKAQENRSPAKRSRLGVSSCSDSLESVAEVSSFMRSLPGYTMDRVEFRPDYDELLKLQNKKVSFELRSNNRVNFFLERRYNELRSVEWPHCSVCQYFQPIHMTTRNAELPVMSRRLIPSSVFSKTPELTDPEKEETDRLLTCSNCNVTVHSKCCSGDHPNENEQWRCLRCRNHTDVEIRLASCQLCQYRGGALIPCQIGKDSTWAHVECALFNRRTVFDRPIGPTACFVEPSPRQHSITASMPNIDEEYRNEYGDLYEHSRWNCVVCKRIGEGLVPCVHCHEEVENTAIAPIVAHVTCARRVGFVCELRDFPRGVVMICGNHKDSFRESKPETPVVKVNIGGQVFYEDKQSASDRKVYVPGTIITAESKNTVVVDFWDNSCSRDVLAEDIKSCECLHCENGAHQYGSRVNVLWDDGTVYACYFRGKSHVMEYTIDLGNDRQSLQRLPGFFNHQQLPNMLSRLSPASIRRLSSTAKCCSDKNEPDFSDPKTLALHKMYRPERITPSKRGIDLLKSPGLNKGMAFSLHERQYLGVHGLLPPAFMTEEQQAYRIITKLRQQPDNLAKYIQLDSLQDRNEKLYYRVLCDNVKELMPIVYTPTVGQACQHFGFIYRNPKGLYVTINDNSISKIYQILANWHTEDVRAIVITDGERILGLGDLGTYGIGIPVGKLSLYVALAGIRPEWCLPVILDVGTDNTELLNDPFYTGLRRKRVRGPEYDTLVDNFMKAATKRFGRDTLIQFEDFGNQNAYRLLDRYKGEYCMFNDDIQGTAAVVVAGLLASTRVTKKKLSQEKIVFLGAGGAATGVAEMCVRQMMDEGLTEEEACGRIYMVDIEGLITTSRIKSLGERHVKFAKDLPDTKNLLEVVRTVKPGALIGASTVAGAFTEDIIKEMAKNNPRPIIFALSNPTSKAECTAETAYRCTNGAVLFASGSPFENVELNGKLFKPGQGNNAYIFPGVALGAVLFAVKNIPDKLFLLAARMVAEAVSEKSLNTYSRVYPRLKDIRELSVKIAVEVGEYCYRHDLATLHPKPEDMEMFIRQNLYSVEYDELINKTYEWPAKDSKHGFPVPVLRRTSMDEE</sequence>
<dbReference type="InterPro" id="IPR001891">
    <property type="entry name" value="Malic_OxRdtase"/>
</dbReference>
<evidence type="ECO:0000256" key="3">
    <source>
        <dbReference type="ARBA" id="ARBA00001954"/>
    </source>
</evidence>
<reference evidence="22 23" key="1">
    <citation type="submission" date="2022-05" db="EMBL/GenBank/DDBJ databases">
        <title>Chromosome-level reference genomes for two strains of Caenorhabditis briggsae: an improved platform for comparative genomics.</title>
        <authorList>
            <person name="Stevens L."/>
            <person name="Andersen E.C."/>
        </authorList>
    </citation>
    <scope>NUCLEOTIDE SEQUENCE [LARGE SCALE GENOMIC DNA]</scope>
    <source>
        <strain evidence="22">QX1410_ONT</strain>
        <tissue evidence="22">Whole-organism</tissue>
    </source>
</reference>
<evidence type="ECO:0000256" key="16">
    <source>
        <dbReference type="ARBA" id="ARBA00049349"/>
    </source>
</evidence>
<dbReference type="Proteomes" id="UP000827892">
    <property type="component" value="Chromosome II"/>
</dbReference>
<dbReference type="CDD" id="cd05312">
    <property type="entry name" value="NAD_bind_1_malic_enz"/>
    <property type="match status" value="1"/>
</dbReference>
<dbReference type="SUPFAM" id="SSF51735">
    <property type="entry name" value="NAD(P)-binding Rossmann-fold domains"/>
    <property type="match status" value="1"/>
</dbReference>
<dbReference type="Gene3D" id="3.10.330.70">
    <property type="match status" value="1"/>
</dbReference>
<evidence type="ECO:0000256" key="15">
    <source>
        <dbReference type="ARBA" id="ARBA00023242"/>
    </source>
</evidence>
<dbReference type="CDD" id="cd15571">
    <property type="entry name" value="ePHD"/>
    <property type="match status" value="1"/>
</dbReference>
<dbReference type="Gene3D" id="3.40.50.10380">
    <property type="entry name" value="Malic enzyme, N-terminal domain"/>
    <property type="match status" value="1"/>
</dbReference>
<dbReference type="PRINTS" id="PR00072">
    <property type="entry name" value="MALOXRDTASE"/>
</dbReference>
<dbReference type="FunFam" id="2.60.120.650:FF:000089">
    <property type="entry name" value="Lysine-specific demethylase 4"/>
    <property type="match status" value="1"/>
</dbReference>
<dbReference type="Pfam" id="PF00390">
    <property type="entry name" value="malic"/>
    <property type="match status" value="1"/>
</dbReference>
<keyword evidence="8" id="KW-0862">Zinc</keyword>
<dbReference type="FunFam" id="3.10.330.70:FF:000001">
    <property type="entry name" value="Putative lysine-specific demethylase 4a"/>
    <property type="match status" value="1"/>
</dbReference>
<dbReference type="PROSITE" id="PS51184">
    <property type="entry name" value="JMJC"/>
    <property type="match status" value="1"/>
</dbReference>
<dbReference type="PANTHER" id="PTHR23406">
    <property type="entry name" value="MALIC ENZYME-RELATED"/>
    <property type="match status" value="1"/>
</dbReference>
<dbReference type="NCBIfam" id="NF010052">
    <property type="entry name" value="PRK13529.1"/>
    <property type="match status" value="1"/>
</dbReference>
<dbReference type="InterPro" id="IPR019786">
    <property type="entry name" value="Zinc_finger_PHD-type_CS"/>
</dbReference>
<feature type="domain" description="JmjC" evidence="20">
    <location>
        <begin position="208"/>
        <end position="373"/>
    </location>
</feature>
<dbReference type="SMART" id="SM00919">
    <property type="entry name" value="Malic_M"/>
    <property type="match status" value="1"/>
</dbReference>
<comment type="cofactor">
    <cofactor evidence="2">
        <name>Mg(2+)</name>
        <dbReference type="ChEBI" id="CHEBI:18420"/>
    </cofactor>
</comment>
<feature type="compositionally biased region" description="Polar residues" evidence="18">
    <location>
        <begin position="11"/>
        <end position="20"/>
    </location>
</feature>
<dbReference type="SUPFAM" id="SSF53223">
    <property type="entry name" value="Aminoacid dehydrogenase-like, N-terminal domain"/>
    <property type="match status" value="1"/>
</dbReference>
<dbReference type="Pfam" id="PF02373">
    <property type="entry name" value="JmjC"/>
    <property type="match status" value="1"/>
</dbReference>
<dbReference type="SUPFAM" id="SSF51197">
    <property type="entry name" value="Clavaminate synthase-like"/>
    <property type="match status" value="1"/>
</dbReference>
<dbReference type="PROSITE" id="PS01359">
    <property type="entry name" value="ZF_PHD_1"/>
    <property type="match status" value="1"/>
</dbReference>
<dbReference type="InterPro" id="IPR046346">
    <property type="entry name" value="Aminoacid_DH-like_N_sf"/>
</dbReference>
<feature type="domain" description="JmjN" evidence="19">
    <location>
        <begin position="72"/>
        <end position="115"/>
    </location>
</feature>
<evidence type="ECO:0000256" key="18">
    <source>
        <dbReference type="SAM" id="MobiDB-lite"/>
    </source>
</evidence>
<dbReference type="SMART" id="SM00558">
    <property type="entry name" value="JmjC"/>
    <property type="match status" value="1"/>
</dbReference>
<dbReference type="SMART" id="SM00545">
    <property type="entry name" value="JmjN"/>
    <property type="match status" value="1"/>
</dbReference>
<dbReference type="Pfam" id="PF02375">
    <property type="entry name" value="JmjN"/>
    <property type="match status" value="1"/>
</dbReference>
<evidence type="ECO:0000256" key="9">
    <source>
        <dbReference type="ARBA" id="ARBA00022853"/>
    </source>
</evidence>
<evidence type="ECO:0000313" key="23">
    <source>
        <dbReference type="Proteomes" id="UP000827892"/>
    </source>
</evidence>
<evidence type="ECO:0000256" key="1">
    <source>
        <dbReference type="ARBA" id="ARBA00001936"/>
    </source>
</evidence>
<dbReference type="FunFam" id="3.40.50.10380:FF:000015">
    <property type="entry name" value="Malic enzyme"/>
    <property type="match status" value="1"/>
</dbReference>
<dbReference type="Gene3D" id="3.30.40.10">
    <property type="entry name" value="Zinc/RING finger domain, C3HC4 (zinc finger)"/>
    <property type="match status" value="2"/>
</dbReference>
<dbReference type="GO" id="GO:0008270">
    <property type="term" value="F:zinc ion binding"/>
    <property type="evidence" value="ECO:0007669"/>
    <property type="project" value="UniProtKB-KW"/>
</dbReference>
<evidence type="ECO:0000256" key="6">
    <source>
        <dbReference type="ARBA" id="ARBA00022723"/>
    </source>
</evidence>
<evidence type="ECO:0000256" key="12">
    <source>
        <dbReference type="ARBA" id="ARBA00023004"/>
    </source>
</evidence>
<name>A0AAE9DN78_CAEBR</name>
<evidence type="ECO:0000259" key="21">
    <source>
        <dbReference type="PROSITE" id="PS51805"/>
    </source>
</evidence>
<dbReference type="InterPro" id="IPR013083">
    <property type="entry name" value="Znf_RING/FYVE/PHD"/>
</dbReference>
<dbReference type="InterPro" id="IPR003347">
    <property type="entry name" value="JmjC_dom"/>
</dbReference>
<dbReference type="Gene3D" id="3.40.50.720">
    <property type="entry name" value="NAD(P)-binding Rossmann-like Domain"/>
    <property type="match status" value="1"/>
</dbReference>
<feature type="domain" description="PHD-type" evidence="21">
    <location>
        <begin position="594"/>
        <end position="737"/>
    </location>
</feature>
<dbReference type="GO" id="GO:0140684">
    <property type="term" value="F:histone H3K9me2/H3K9me3 demethylase activity"/>
    <property type="evidence" value="ECO:0007669"/>
    <property type="project" value="UniProtKB-EC"/>
</dbReference>
<dbReference type="FunFam" id="3.40.50.720:FF:000060">
    <property type="entry name" value="Malic enzyme"/>
    <property type="match status" value="1"/>
</dbReference>
<accession>A0AAE9DN78</accession>
<dbReference type="SMART" id="SM01274">
    <property type="entry name" value="malic"/>
    <property type="match status" value="1"/>
</dbReference>
<evidence type="ECO:0000256" key="11">
    <source>
        <dbReference type="ARBA" id="ARBA00023002"/>
    </source>
</evidence>
<keyword evidence="13" id="KW-0805">Transcription regulation</keyword>
<dbReference type="Gene3D" id="2.60.120.650">
    <property type="entry name" value="Cupin"/>
    <property type="match status" value="1"/>
</dbReference>
<dbReference type="InterPro" id="IPR012302">
    <property type="entry name" value="Malic_NAD-bd"/>
</dbReference>
<proteinExistence type="inferred from homology"/>
<evidence type="ECO:0000256" key="7">
    <source>
        <dbReference type="ARBA" id="ARBA00022771"/>
    </source>
</evidence>
<keyword evidence="12" id="KW-0408">Iron</keyword>
<dbReference type="InterPro" id="IPR036291">
    <property type="entry name" value="NAD(P)-bd_dom_sf"/>
</dbReference>
<comment type="catalytic activity">
    <reaction evidence="16">
        <text>N(6),N(6),N(6)-trimethyl-L-lysyl(9)-[histone H3] + 2 2-oxoglutarate + 2 O2 = N(6)-methyl-L-lysyl(9)-[histone H3] + 2 formaldehyde + 2 succinate + 2 CO2</text>
        <dbReference type="Rhea" id="RHEA:60200"/>
        <dbReference type="Rhea" id="RHEA-COMP:15538"/>
        <dbReference type="Rhea" id="RHEA-COMP:15542"/>
        <dbReference type="ChEBI" id="CHEBI:15379"/>
        <dbReference type="ChEBI" id="CHEBI:16526"/>
        <dbReference type="ChEBI" id="CHEBI:16810"/>
        <dbReference type="ChEBI" id="CHEBI:16842"/>
        <dbReference type="ChEBI" id="CHEBI:30031"/>
        <dbReference type="ChEBI" id="CHEBI:61929"/>
        <dbReference type="ChEBI" id="CHEBI:61961"/>
        <dbReference type="EC" id="1.14.11.66"/>
    </reaction>
</comment>
<dbReference type="PROSITE" id="PS51805">
    <property type="entry name" value="EPHD"/>
    <property type="match status" value="1"/>
</dbReference>
<keyword evidence="15" id="KW-0539">Nucleus</keyword>
<dbReference type="CDD" id="cd15493">
    <property type="entry name" value="PHD_JMJD2"/>
    <property type="match status" value="1"/>
</dbReference>
<keyword evidence="9" id="KW-0156">Chromatin regulator</keyword>
<comment type="similarity">
    <text evidence="5">Belongs to the JHDM3 histone demethylase family.</text>
</comment>
<evidence type="ECO:0000256" key="8">
    <source>
        <dbReference type="ARBA" id="ARBA00022833"/>
    </source>
</evidence>
<dbReference type="GO" id="GO:0016616">
    <property type="term" value="F:oxidoreductase activity, acting on the CH-OH group of donors, NAD or NADP as acceptor"/>
    <property type="evidence" value="ECO:0007669"/>
    <property type="project" value="InterPro"/>
</dbReference>
<dbReference type="Pfam" id="PF03949">
    <property type="entry name" value="Malic_M"/>
    <property type="match status" value="1"/>
</dbReference>
<dbReference type="InterPro" id="IPR037062">
    <property type="entry name" value="Malic_N_dom_sf"/>
</dbReference>
<dbReference type="GO" id="GO:0004470">
    <property type="term" value="F:malic enzyme activity"/>
    <property type="evidence" value="ECO:0007669"/>
    <property type="project" value="InterPro"/>
</dbReference>
<evidence type="ECO:0000256" key="2">
    <source>
        <dbReference type="ARBA" id="ARBA00001946"/>
    </source>
</evidence>
<dbReference type="InterPro" id="IPR034732">
    <property type="entry name" value="EPHD"/>
</dbReference>
<comment type="similarity">
    <text evidence="4 17">Belongs to the malic enzymes family.</text>
</comment>
<evidence type="ECO:0000313" key="22">
    <source>
        <dbReference type="EMBL" id="ULU07292.1"/>
    </source>
</evidence>
<comment type="cofactor">
    <cofactor evidence="1">
        <name>Mn(2+)</name>
        <dbReference type="ChEBI" id="CHEBI:29035"/>
    </cofactor>
</comment>
<dbReference type="GO" id="GO:0051287">
    <property type="term" value="F:NAD binding"/>
    <property type="evidence" value="ECO:0007669"/>
    <property type="project" value="InterPro"/>
</dbReference>
<protein>
    <recommendedName>
        <fullName evidence="17">Malic enzyme</fullName>
    </recommendedName>
</protein>
<comment type="cofactor">
    <cofactor evidence="3">
        <name>Fe(2+)</name>
        <dbReference type="ChEBI" id="CHEBI:29033"/>
    </cofactor>
</comment>
<evidence type="ECO:0000256" key="10">
    <source>
        <dbReference type="ARBA" id="ARBA00022964"/>
    </source>
</evidence>